<sequence>MDAIQEGNTGGYISFGIPDKDTAHLTSDSTLNIQQQKWVIWQELAGHISVSQTIVTELFDKIETDANIHAYLAKTNLYKRKRWQGLPRAPKEESKMYEPMIKILADIINHFKAADGDTITVPWLRARMKLDHYEDKPSKQTSSPDFCLLGFGP</sequence>
<dbReference type="EMBL" id="ML210216">
    <property type="protein sequence ID" value="TFK23560.1"/>
    <property type="molecule type" value="Genomic_DNA"/>
</dbReference>
<dbReference type="Proteomes" id="UP000307440">
    <property type="component" value="Unassembled WGS sequence"/>
</dbReference>
<protein>
    <recommendedName>
        <fullName evidence="3">Fungal-type protein kinase domain-containing protein</fullName>
    </recommendedName>
</protein>
<gene>
    <name evidence="1" type="ORF">FA15DRAFT_705345</name>
</gene>
<proteinExistence type="predicted"/>
<reference evidence="1 2" key="1">
    <citation type="journal article" date="2019" name="Nat. Ecol. Evol.">
        <title>Megaphylogeny resolves global patterns of mushroom evolution.</title>
        <authorList>
            <person name="Varga T."/>
            <person name="Krizsan K."/>
            <person name="Foldi C."/>
            <person name="Dima B."/>
            <person name="Sanchez-Garcia M."/>
            <person name="Sanchez-Ramirez S."/>
            <person name="Szollosi G.J."/>
            <person name="Szarkandi J.G."/>
            <person name="Papp V."/>
            <person name="Albert L."/>
            <person name="Andreopoulos W."/>
            <person name="Angelini C."/>
            <person name="Antonin V."/>
            <person name="Barry K.W."/>
            <person name="Bougher N.L."/>
            <person name="Buchanan P."/>
            <person name="Buyck B."/>
            <person name="Bense V."/>
            <person name="Catcheside P."/>
            <person name="Chovatia M."/>
            <person name="Cooper J."/>
            <person name="Damon W."/>
            <person name="Desjardin D."/>
            <person name="Finy P."/>
            <person name="Geml J."/>
            <person name="Haridas S."/>
            <person name="Hughes K."/>
            <person name="Justo A."/>
            <person name="Karasinski D."/>
            <person name="Kautmanova I."/>
            <person name="Kiss B."/>
            <person name="Kocsube S."/>
            <person name="Kotiranta H."/>
            <person name="LaButti K.M."/>
            <person name="Lechner B.E."/>
            <person name="Liimatainen K."/>
            <person name="Lipzen A."/>
            <person name="Lukacs Z."/>
            <person name="Mihaltcheva S."/>
            <person name="Morgado L.N."/>
            <person name="Niskanen T."/>
            <person name="Noordeloos M.E."/>
            <person name="Ohm R.A."/>
            <person name="Ortiz-Santana B."/>
            <person name="Ovrebo C."/>
            <person name="Racz N."/>
            <person name="Riley R."/>
            <person name="Savchenko A."/>
            <person name="Shiryaev A."/>
            <person name="Soop K."/>
            <person name="Spirin V."/>
            <person name="Szebenyi C."/>
            <person name="Tomsovsky M."/>
            <person name="Tulloss R.E."/>
            <person name="Uehling J."/>
            <person name="Grigoriev I.V."/>
            <person name="Vagvolgyi C."/>
            <person name="Papp T."/>
            <person name="Martin F.M."/>
            <person name="Miettinen O."/>
            <person name="Hibbett D.S."/>
            <person name="Nagy L.G."/>
        </authorList>
    </citation>
    <scope>NUCLEOTIDE SEQUENCE [LARGE SCALE GENOMIC DNA]</scope>
    <source>
        <strain evidence="1 2">CBS 121175</strain>
    </source>
</reference>
<name>A0A5C3KSK6_COPMA</name>
<evidence type="ECO:0008006" key="3">
    <source>
        <dbReference type="Google" id="ProtNLM"/>
    </source>
</evidence>
<accession>A0A5C3KSK6</accession>
<organism evidence="1 2">
    <name type="scientific">Coprinopsis marcescibilis</name>
    <name type="common">Agaric fungus</name>
    <name type="synonym">Psathyrella marcescibilis</name>
    <dbReference type="NCBI Taxonomy" id="230819"/>
    <lineage>
        <taxon>Eukaryota</taxon>
        <taxon>Fungi</taxon>
        <taxon>Dikarya</taxon>
        <taxon>Basidiomycota</taxon>
        <taxon>Agaricomycotina</taxon>
        <taxon>Agaricomycetes</taxon>
        <taxon>Agaricomycetidae</taxon>
        <taxon>Agaricales</taxon>
        <taxon>Agaricineae</taxon>
        <taxon>Psathyrellaceae</taxon>
        <taxon>Coprinopsis</taxon>
    </lineage>
</organism>
<dbReference type="AlphaFoldDB" id="A0A5C3KSK6"/>
<evidence type="ECO:0000313" key="2">
    <source>
        <dbReference type="Proteomes" id="UP000307440"/>
    </source>
</evidence>
<evidence type="ECO:0000313" key="1">
    <source>
        <dbReference type="EMBL" id="TFK23560.1"/>
    </source>
</evidence>
<keyword evidence="2" id="KW-1185">Reference proteome</keyword>